<dbReference type="AlphaFoldDB" id="A0A0V0RLY8"/>
<dbReference type="Proteomes" id="UP000054630">
    <property type="component" value="Unassembled WGS sequence"/>
</dbReference>
<organism evidence="1 2">
    <name type="scientific">Trichinella nelsoni</name>
    <dbReference type="NCBI Taxonomy" id="6336"/>
    <lineage>
        <taxon>Eukaryota</taxon>
        <taxon>Metazoa</taxon>
        <taxon>Ecdysozoa</taxon>
        <taxon>Nematoda</taxon>
        <taxon>Enoplea</taxon>
        <taxon>Dorylaimia</taxon>
        <taxon>Trichinellida</taxon>
        <taxon>Trichinellidae</taxon>
        <taxon>Trichinella</taxon>
    </lineage>
</organism>
<dbReference type="EMBL" id="JYDL01000134">
    <property type="protein sequence ID" value="KRX15320.1"/>
    <property type="molecule type" value="Genomic_DNA"/>
</dbReference>
<name>A0A0V0RLY8_9BILA</name>
<comment type="caution">
    <text evidence="1">The sequence shown here is derived from an EMBL/GenBank/DDBJ whole genome shotgun (WGS) entry which is preliminary data.</text>
</comment>
<dbReference type="OrthoDB" id="10448885at2759"/>
<sequence>MIHFSPFFETVVCEKCTVSSFPSVEDTVGEVRSSFYFFVAEIASWFLSHFITMNPLHQFYRSFSFFSSN</sequence>
<evidence type="ECO:0000313" key="1">
    <source>
        <dbReference type="EMBL" id="KRX15320.1"/>
    </source>
</evidence>
<evidence type="ECO:0000313" key="2">
    <source>
        <dbReference type="Proteomes" id="UP000054630"/>
    </source>
</evidence>
<protein>
    <submittedName>
        <fullName evidence="1">Uncharacterized protein</fullName>
    </submittedName>
</protein>
<reference evidence="1 2" key="1">
    <citation type="submission" date="2015-01" db="EMBL/GenBank/DDBJ databases">
        <title>Evolution of Trichinella species and genotypes.</title>
        <authorList>
            <person name="Korhonen P.K."/>
            <person name="Edoardo P."/>
            <person name="Giuseppe L.R."/>
            <person name="Gasser R.B."/>
        </authorList>
    </citation>
    <scope>NUCLEOTIDE SEQUENCE [LARGE SCALE GENOMIC DNA]</scope>
    <source>
        <strain evidence="1">ISS37</strain>
    </source>
</reference>
<keyword evidence="2" id="KW-1185">Reference proteome</keyword>
<gene>
    <name evidence="1" type="ORF">T07_7580</name>
</gene>
<proteinExistence type="predicted"/>
<accession>A0A0V0RLY8</accession>